<organism evidence="1 2">
    <name type="scientific">Podospora australis</name>
    <dbReference type="NCBI Taxonomy" id="1536484"/>
    <lineage>
        <taxon>Eukaryota</taxon>
        <taxon>Fungi</taxon>
        <taxon>Dikarya</taxon>
        <taxon>Ascomycota</taxon>
        <taxon>Pezizomycotina</taxon>
        <taxon>Sordariomycetes</taxon>
        <taxon>Sordariomycetidae</taxon>
        <taxon>Sordariales</taxon>
        <taxon>Podosporaceae</taxon>
        <taxon>Podospora</taxon>
    </lineage>
</organism>
<evidence type="ECO:0000313" key="1">
    <source>
        <dbReference type="EMBL" id="KAK4187568.1"/>
    </source>
</evidence>
<proteinExistence type="predicted"/>
<comment type="caution">
    <text evidence="1">The sequence shown here is derived from an EMBL/GenBank/DDBJ whole genome shotgun (WGS) entry which is preliminary data.</text>
</comment>
<dbReference type="EMBL" id="MU864400">
    <property type="protein sequence ID" value="KAK4187568.1"/>
    <property type="molecule type" value="Genomic_DNA"/>
</dbReference>
<dbReference type="AlphaFoldDB" id="A0AAN7AHM3"/>
<reference evidence="1" key="1">
    <citation type="journal article" date="2023" name="Mol. Phylogenet. Evol.">
        <title>Genome-scale phylogeny and comparative genomics of the fungal order Sordariales.</title>
        <authorList>
            <person name="Hensen N."/>
            <person name="Bonometti L."/>
            <person name="Westerberg I."/>
            <person name="Brannstrom I.O."/>
            <person name="Guillou S."/>
            <person name="Cros-Aarteil S."/>
            <person name="Calhoun S."/>
            <person name="Haridas S."/>
            <person name="Kuo A."/>
            <person name="Mondo S."/>
            <person name="Pangilinan J."/>
            <person name="Riley R."/>
            <person name="LaButti K."/>
            <person name="Andreopoulos B."/>
            <person name="Lipzen A."/>
            <person name="Chen C."/>
            <person name="Yan M."/>
            <person name="Daum C."/>
            <person name="Ng V."/>
            <person name="Clum A."/>
            <person name="Steindorff A."/>
            <person name="Ohm R.A."/>
            <person name="Martin F."/>
            <person name="Silar P."/>
            <person name="Natvig D.O."/>
            <person name="Lalanne C."/>
            <person name="Gautier V."/>
            <person name="Ament-Velasquez S.L."/>
            <person name="Kruys A."/>
            <person name="Hutchinson M.I."/>
            <person name="Powell A.J."/>
            <person name="Barry K."/>
            <person name="Miller A.N."/>
            <person name="Grigoriev I.V."/>
            <person name="Debuchy R."/>
            <person name="Gladieux P."/>
            <person name="Hiltunen Thoren M."/>
            <person name="Johannesson H."/>
        </authorList>
    </citation>
    <scope>NUCLEOTIDE SEQUENCE</scope>
    <source>
        <strain evidence="1">PSN309</strain>
    </source>
</reference>
<reference evidence="1" key="2">
    <citation type="submission" date="2023-05" db="EMBL/GenBank/DDBJ databases">
        <authorList>
            <consortium name="Lawrence Berkeley National Laboratory"/>
            <person name="Steindorff A."/>
            <person name="Hensen N."/>
            <person name="Bonometti L."/>
            <person name="Westerberg I."/>
            <person name="Brannstrom I.O."/>
            <person name="Guillou S."/>
            <person name="Cros-Aarteil S."/>
            <person name="Calhoun S."/>
            <person name="Haridas S."/>
            <person name="Kuo A."/>
            <person name="Mondo S."/>
            <person name="Pangilinan J."/>
            <person name="Riley R."/>
            <person name="Labutti K."/>
            <person name="Andreopoulos B."/>
            <person name="Lipzen A."/>
            <person name="Chen C."/>
            <person name="Yanf M."/>
            <person name="Daum C."/>
            <person name="Ng V."/>
            <person name="Clum A."/>
            <person name="Ohm R."/>
            <person name="Martin F."/>
            <person name="Silar P."/>
            <person name="Natvig D."/>
            <person name="Lalanne C."/>
            <person name="Gautier V."/>
            <person name="Ament-Velasquez S.L."/>
            <person name="Kruys A."/>
            <person name="Hutchinson M.I."/>
            <person name="Powell A.J."/>
            <person name="Barry K."/>
            <person name="Miller A.N."/>
            <person name="Grigoriev I.V."/>
            <person name="Debuchy R."/>
            <person name="Gladieux P."/>
            <person name="Thoren M.H."/>
            <person name="Johannesson H."/>
        </authorList>
    </citation>
    <scope>NUCLEOTIDE SEQUENCE</scope>
    <source>
        <strain evidence="1">PSN309</strain>
    </source>
</reference>
<accession>A0AAN7AHM3</accession>
<gene>
    <name evidence="1" type="ORF">QBC35DRAFT_452106</name>
</gene>
<sequence>MKPATFLISSLPGLALEAADLPGVSLNLARAILEPEPLALPELEYDICTNNCRLNGVPVPDKNTFALPLENFADQSCPPFYIGSNLTHPVASGRVCMDFVGPNWVFNFSAVPGYTYNRDYVSVGWKIKGRALDPETWTLPPPPINSLSCTVNPLDTYGLTCSLPFYELFKVPQYMPLQSLLNLMCPSDDREGIIVYLQFSGSIYETATATTRTFQQKPPCVAWDTFRQCIAWDTSFQYIEVSYKCTKCDAPTCPPKTCRYGTAFGYQPPVDGVVKSLLLNEQSGQGCQRWGWYELPTLAELQAGISGTLYVGEGGNDLTRGINVGTWTASATPTGGVTVTYALTRQDLTLDEVHVDVACGPIDSCVPSQYTFSSGDVLDATTYSNPRPLQYPVCTGQSRATLIVQAAVNTFVSSREQYSCPKAQ</sequence>
<protein>
    <submittedName>
        <fullName evidence="1">Uncharacterized protein</fullName>
    </submittedName>
</protein>
<keyword evidence="2" id="KW-1185">Reference proteome</keyword>
<name>A0AAN7AHM3_9PEZI</name>
<dbReference type="Proteomes" id="UP001302126">
    <property type="component" value="Unassembled WGS sequence"/>
</dbReference>
<evidence type="ECO:0000313" key="2">
    <source>
        <dbReference type="Proteomes" id="UP001302126"/>
    </source>
</evidence>